<dbReference type="GO" id="GO:0008270">
    <property type="term" value="F:zinc ion binding"/>
    <property type="evidence" value="ECO:0007669"/>
    <property type="project" value="UniProtKB-KW"/>
</dbReference>
<dbReference type="InterPro" id="IPR019135">
    <property type="entry name" value="Polycomb_protein_VEFS-Box"/>
</dbReference>
<sequence length="638" mass="73245">MFVSSAWMHHLQHSGKVMSGTSCKANGAVYPASTTVMTTVKKPKMEQIQADHELFLQAFEKPTQIYRFLRTRNLIAPIFLHRTLTFMTHRNTRTNAKRKTFKVDDMLDKRVKHKTQVFFFCSLTFSLTEKPSQNSENEQSSVSLEVLLVKVCHKKRKDVSCPVKQVPTGKKQVPLNPDCSNQTKPGSLPSLLVSSNEFEPSNSHMVKSYSLLFRVLRTGRRDMNGLVNGERKQIRTSVMCRRLQLLDGEYEVSMQGMEDCPVSKKRATWETILDGKRLPPFETFSQGPTLQFTLRWTGDASDKSTAPVAKPLATRNSDGSSPVESRPSTLKSAPLAVKASVSTDIQMKREQILCEPRQKLRIFYQFLYNNNTRQQTEARDDLHCPWCTLNCRKLYSLLKHLKQSHSRFIFNYVPHPKGARIDVSINECYDGSYVGNPQDIHSQPGFAFSRNGPVKRTAVTHVLVCRPKRTKPSLSEFLESEDGELEQQRTYVSGHNRLYFHSDSCMPLRPQEMDVDSEDERDPEWLREKTATQLDEFTDVNEGEKEVMKLWNLHVMKHGFIADNQMNQASMQFVEKCGAYIARRNLCRNFLLHLVSMHDFNLVSVATIDRAMSRLRHIQEEILSQDEPQTASTFTLFM</sequence>
<evidence type="ECO:0008006" key="13">
    <source>
        <dbReference type="Google" id="ProtNLM"/>
    </source>
</evidence>
<keyword evidence="7" id="KW-0804">Transcription</keyword>
<reference evidence="11" key="1">
    <citation type="submission" date="2025-08" db="UniProtKB">
        <authorList>
            <consortium name="Ensembl"/>
        </authorList>
    </citation>
    <scope>IDENTIFICATION</scope>
</reference>
<dbReference type="CDD" id="cd21551">
    <property type="entry name" value="VEFS-box_SUZ12"/>
    <property type="match status" value="1"/>
</dbReference>
<evidence type="ECO:0000259" key="9">
    <source>
        <dbReference type="Pfam" id="PF09733"/>
    </source>
</evidence>
<gene>
    <name evidence="11" type="primary">suz12b</name>
</gene>
<dbReference type="GO" id="GO:0006325">
    <property type="term" value="P:chromatin organization"/>
    <property type="evidence" value="ECO:0007669"/>
    <property type="project" value="UniProtKB-KW"/>
</dbReference>
<dbReference type="PANTHER" id="PTHR22597">
    <property type="entry name" value="POLYCOMB GROUP PROTEIN"/>
    <property type="match status" value="1"/>
</dbReference>
<evidence type="ECO:0000313" key="11">
    <source>
        <dbReference type="Ensembl" id="ENSOTSP00005048056.2"/>
    </source>
</evidence>
<evidence type="ECO:0000256" key="3">
    <source>
        <dbReference type="ARBA" id="ARBA00022771"/>
    </source>
</evidence>
<dbReference type="Ensembl" id="ENSOTST00005052230.2">
    <property type="protein sequence ID" value="ENSOTSP00005048056.2"/>
    <property type="gene ID" value="ENSOTSG00005022615.2"/>
</dbReference>
<dbReference type="Proteomes" id="UP000694402">
    <property type="component" value="Unassembled WGS sequence"/>
</dbReference>
<evidence type="ECO:0000256" key="6">
    <source>
        <dbReference type="ARBA" id="ARBA00023015"/>
    </source>
</evidence>
<accession>A0A8C8GD17</accession>
<keyword evidence="4" id="KW-0862">Zinc</keyword>
<dbReference type="Pfam" id="PF09733">
    <property type="entry name" value="VEFS-Box"/>
    <property type="match status" value="1"/>
</dbReference>
<keyword evidence="6" id="KW-0805">Transcription regulation</keyword>
<evidence type="ECO:0000256" key="7">
    <source>
        <dbReference type="ARBA" id="ARBA00023163"/>
    </source>
</evidence>
<comment type="similarity">
    <text evidence="1">Belongs to the VEFS (VRN2-EMF2-FIS2-SU(Z)12) family.</text>
</comment>
<feature type="compositionally biased region" description="Polar residues" evidence="8">
    <location>
        <begin position="314"/>
        <end position="331"/>
    </location>
</feature>
<dbReference type="GO" id="GO:0016586">
    <property type="term" value="C:RSC-type complex"/>
    <property type="evidence" value="ECO:0007669"/>
    <property type="project" value="TreeGrafter"/>
</dbReference>
<keyword evidence="12" id="KW-1185">Reference proteome</keyword>
<evidence type="ECO:0000256" key="2">
    <source>
        <dbReference type="ARBA" id="ARBA00022723"/>
    </source>
</evidence>
<keyword evidence="5" id="KW-0156">Chromatin regulator</keyword>
<reference evidence="11" key="2">
    <citation type="submission" date="2025-09" db="UniProtKB">
        <authorList>
            <consortium name="Ensembl"/>
        </authorList>
    </citation>
    <scope>IDENTIFICATION</scope>
</reference>
<evidence type="ECO:0000313" key="12">
    <source>
        <dbReference type="Proteomes" id="UP000694402"/>
    </source>
</evidence>
<feature type="domain" description="Polycomb protein VEFS-Box" evidence="9">
    <location>
        <begin position="487"/>
        <end position="608"/>
    </location>
</feature>
<keyword evidence="2" id="KW-0479">Metal-binding</keyword>
<dbReference type="Pfam" id="PF23320">
    <property type="entry name" value="Zn_SUZ12"/>
    <property type="match status" value="1"/>
</dbReference>
<dbReference type="InterPro" id="IPR057540">
    <property type="entry name" value="Znf_SUZ12"/>
</dbReference>
<keyword evidence="3" id="KW-0863">Zinc-finger</keyword>
<dbReference type="CDD" id="cd21750">
    <property type="entry name" value="ZnB-Zn_SUZ12"/>
    <property type="match status" value="1"/>
</dbReference>
<dbReference type="PANTHER" id="PTHR22597:SF0">
    <property type="entry name" value="POLYCOMB PROTEIN SUZ12"/>
    <property type="match status" value="1"/>
</dbReference>
<evidence type="ECO:0000259" key="10">
    <source>
        <dbReference type="Pfam" id="PF23320"/>
    </source>
</evidence>
<protein>
    <recommendedName>
        <fullName evidence="13">Polycomb protein VEFS-Box domain-containing protein</fullName>
    </recommendedName>
</protein>
<organism evidence="11 12">
    <name type="scientific">Oncorhynchus tshawytscha</name>
    <name type="common">Chinook salmon</name>
    <name type="synonym">Salmo tshawytscha</name>
    <dbReference type="NCBI Taxonomy" id="74940"/>
    <lineage>
        <taxon>Eukaryota</taxon>
        <taxon>Metazoa</taxon>
        <taxon>Chordata</taxon>
        <taxon>Craniata</taxon>
        <taxon>Vertebrata</taxon>
        <taxon>Euteleostomi</taxon>
        <taxon>Actinopterygii</taxon>
        <taxon>Neopterygii</taxon>
        <taxon>Teleostei</taxon>
        <taxon>Protacanthopterygii</taxon>
        <taxon>Salmoniformes</taxon>
        <taxon>Salmonidae</taxon>
        <taxon>Salmoninae</taxon>
        <taxon>Oncorhynchus</taxon>
    </lineage>
</organism>
<feature type="domain" description="Polycomb protein SUZ12-like zinc finger" evidence="10">
    <location>
        <begin position="361"/>
        <end position="428"/>
    </location>
</feature>
<dbReference type="GeneTree" id="ENSGT00390000012364"/>
<evidence type="ECO:0000256" key="8">
    <source>
        <dbReference type="SAM" id="MobiDB-lite"/>
    </source>
</evidence>
<evidence type="ECO:0000256" key="1">
    <source>
        <dbReference type="ARBA" id="ARBA00007416"/>
    </source>
</evidence>
<evidence type="ECO:0000256" key="4">
    <source>
        <dbReference type="ARBA" id="ARBA00022833"/>
    </source>
</evidence>
<dbReference type="AlphaFoldDB" id="A0A8C8GD17"/>
<feature type="region of interest" description="Disordered" evidence="8">
    <location>
        <begin position="301"/>
        <end position="331"/>
    </location>
</feature>
<dbReference type="CDD" id="cd21740">
    <property type="entry name" value="C2_II_SUZ12"/>
    <property type="match status" value="1"/>
</dbReference>
<proteinExistence type="inferred from homology"/>
<dbReference type="GO" id="GO:0031490">
    <property type="term" value="F:chromatin DNA binding"/>
    <property type="evidence" value="ECO:0007669"/>
    <property type="project" value="TreeGrafter"/>
</dbReference>
<name>A0A8C8GD17_ONCTS</name>
<dbReference type="GO" id="GO:0035098">
    <property type="term" value="C:ESC/E(Z) complex"/>
    <property type="evidence" value="ECO:0007669"/>
    <property type="project" value="TreeGrafter"/>
</dbReference>
<evidence type="ECO:0000256" key="5">
    <source>
        <dbReference type="ARBA" id="ARBA00022853"/>
    </source>
</evidence>